<dbReference type="InterPro" id="IPR036047">
    <property type="entry name" value="F-box-like_dom_sf"/>
</dbReference>
<dbReference type="AlphaFoldDB" id="A0A016UY44"/>
<dbReference type="SUPFAM" id="SSF81383">
    <property type="entry name" value="F-box domain"/>
    <property type="match status" value="1"/>
</dbReference>
<dbReference type="EMBL" id="JARK01001358">
    <property type="protein sequence ID" value="EYC20349.1"/>
    <property type="molecule type" value="Genomic_DNA"/>
</dbReference>
<dbReference type="OrthoDB" id="5890150at2759"/>
<evidence type="ECO:0000259" key="1">
    <source>
        <dbReference type="PROSITE" id="PS50181"/>
    </source>
</evidence>
<comment type="caution">
    <text evidence="2">The sequence shown here is derived from an EMBL/GenBank/DDBJ whole genome shotgun (WGS) entry which is preliminary data.</text>
</comment>
<dbReference type="InterPro" id="IPR001810">
    <property type="entry name" value="F-box_dom"/>
</dbReference>
<feature type="domain" description="F-box" evidence="1">
    <location>
        <begin position="90"/>
        <end position="142"/>
    </location>
</feature>
<organism evidence="2 3">
    <name type="scientific">Ancylostoma ceylanicum</name>
    <dbReference type="NCBI Taxonomy" id="53326"/>
    <lineage>
        <taxon>Eukaryota</taxon>
        <taxon>Metazoa</taxon>
        <taxon>Ecdysozoa</taxon>
        <taxon>Nematoda</taxon>
        <taxon>Chromadorea</taxon>
        <taxon>Rhabditida</taxon>
        <taxon>Rhabditina</taxon>
        <taxon>Rhabditomorpha</taxon>
        <taxon>Strongyloidea</taxon>
        <taxon>Ancylostomatidae</taxon>
        <taxon>Ancylostomatinae</taxon>
        <taxon>Ancylostoma</taxon>
    </lineage>
</organism>
<name>A0A016UY44_9BILA</name>
<dbReference type="PROSITE" id="PS50181">
    <property type="entry name" value="FBOX"/>
    <property type="match status" value="1"/>
</dbReference>
<evidence type="ECO:0000313" key="2">
    <source>
        <dbReference type="EMBL" id="EYC20349.1"/>
    </source>
</evidence>
<gene>
    <name evidence="2" type="primary">Acey_s0022.g582</name>
    <name evidence="2" type="ORF">Y032_0022g582</name>
</gene>
<keyword evidence="3" id="KW-1185">Reference proteome</keyword>
<accession>A0A016UY44</accession>
<dbReference type="Proteomes" id="UP000024635">
    <property type="component" value="Unassembled WGS sequence"/>
</dbReference>
<sequence>MKTTVISLRAGNYEQQDFCIPNLPLTVHHYFSHSLPLVSLLLRFTVEYTITGKGNAGWRAVVLQFFFDCVSSVCLCMMKKKKNGTTHCKNFPFMEMPWEVRVKTLSKLSAGDLKSVRLVCRAANDLVDKHRASIGPMRIKRLLFGQPWRLRGGPERFVAWNCASFVKCLKSCSHAEVTYVVMHSVGLSASDKRILFCSGFAYLGKDGVITLGPRAIRHIIEGLRRNHVRISGLIISRVTFNCNVELFVELLKAAEVSNLAIIARKLPLGFKESLLEHDFMRTANAYFIALFNSFETRDRVAELYADPPYTLKGAETFFKRLWRFNGKPVMHACFPILCERYHIELPGMCRLRSDDEGNVYVEFAHRISIRRVIRHGPPRCGEDVSKRRLLIASVD</sequence>
<reference evidence="3" key="1">
    <citation type="journal article" date="2015" name="Nat. Genet.">
        <title>The genome and transcriptome of the zoonotic hookworm Ancylostoma ceylanicum identify infection-specific gene families.</title>
        <authorList>
            <person name="Schwarz E.M."/>
            <person name="Hu Y."/>
            <person name="Antoshechkin I."/>
            <person name="Miller M.M."/>
            <person name="Sternberg P.W."/>
            <person name="Aroian R.V."/>
        </authorList>
    </citation>
    <scope>NUCLEOTIDE SEQUENCE</scope>
    <source>
        <strain evidence="3">HY135</strain>
    </source>
</reference>
<evidence type="ECO:0000313" key="3">
    <source>
        <dbReference type="Proteomes" id="UP000024635"/>
    </source>
</evidence>
<proteinExistence type="predicted"/>
<protein>
    <recommendedName>
        <fullName evidence="1">F-box domain-containing protein</fullName>
    </recommendedName>
</protein>
<dbReference type="Pfam" id="PF00646">
    <property type="entry name" value="F-box"/>
    <property type="match status" value="1"/>
</dbReference>